<evidence type="ECO:0000256" key="2">
    <source>
        <dbReference type="PROSITE-ProRule" id="PRU00035"/>
    </source>
</evidence>
<comment type="caution">
    <text evidence="5">The sequence shown here is derived from an EMBL/GenBank/DDBJ whole genome shotgun (WGS) entry which is preliminary data.</text>
</comment>
<gene>
    <name evidence="5" type="ORF">TRFO_24033</name>
</gene>
<dbReference type="CDD" id="cd04369">
    <property type="entry name" value="Bromodomain"/>
    <property type="match status" value="1"/>
</dbReference>
<keyword evidence="1 2" id="KW-0103">Bromodomain</keyword>
<dbReference type="InterPro" id="IPR001487">
    <property type="entry name" value="Bromodomain"/>
</dbReference>
<feature type="compositionally biased region" description="Low complexity" evidence="3">
    <location>
        <begin position="183"/>
        <end position="213"/>
    </location>
</feature>
<sequence>MISEFKRKRLLRIINDLLRLNISKMFAQPVDPERDQCPDYLQVIKKPMDLGTIRDKVENNEYESAQDFKSDVELVFSNAITYNGRQSVIALMVKHLQMKFREMSEFLTDSDRDDWVNEINEMKNKMVSITGNMPKYIIKERSAALAAPIPAVPVATKTPQKSDRKEVTSNSTSRNKSSKNSRDSSNSGGSTNSKKSGSSSKRSNSRGGNSSNNSKEEKVFTEAEIEKLADDVTTFAQIEENYPKVIEIIKRMEPDIAITEEVEVTNFKLPTLRALKKLVDGEI</sequence>
<dbReference type="GeneID" id="94838221"/>
<dbReference type="AlphaFoldDB" id="A0A1J4KD97"/>
<evidence type="ECO:0000256" key="1">
    <source>
        <dbReference type="ARBA" id="ARBA00023117"/>
    </source>
</evidence>
<dbReference type="Proteomes" id="UP000179807">
    <property type="component" value="Unassembled WGS sequence"/>
</dbReference>
<dbReference type="PROSITE" id="PS00633">
    <property type="entry name" value="BROMODOMAIN_1"/>
    <property type="match status" value="1"/>
</dbReference>
<dbReference type="SMART" id="SM00297">
    <property type="entry name" value="BROMO"/>
    <property type="match status" value="1"/>
</dbReference>
<evidence type="ECO:0000259" key="4">
    <source>
        <dbReference type="PROSITE" id="PS50014"/>
    </source>
</evidence>
<dbReference type="PANTHER" id="PTHR45926">
    <property type="entry name" value="OSJNBA0053K19.4 PROTEIN"/>
    <property type="match status" value="1"/>
</dbReference>
<dbReference type="SUPFAM" id="SSF47370">
    <property type="entry name" value="Bromodomain"/>
    <property type="match status" value="1"/>
</dbReference>
<name>A0A1J4KD97_9EUKA</name>
<dbReference type="InterPro" id="IPR018359">
    <property type="entry name" value="Bromodomain_CS"/>
</dbReference>
<accession>A0A1J4KD97</accession>
<evidence type="ECO:0000256" key="3">
    <source>
        <dbReference type="SAM" id="MobiDB-lite"/>
    </source>
</evidence>
<evidence type="ECO:0000313" key="6">
    <source>
        <dbReference type="Proteomes" id="UP000179807"/>
    </source>
</evidence>
<dbReference type="OrthoDB" id="21449at2759"/>
<proteinExistence type="predicted"/>
<dbReference type="PROSITE" id="PS50014">
    <property type="entry name" value="BROMODOMAIN_2"/>
    <property type="match status" value="1"/>
</dbReference>
<organism evidence="5 6">
    <name type="scientific">Tritrichomonas foetus</name>
    <dbReference type="NCBI Taxonomy" id="1144522"/>
    <lineage>
        <taxon>Eukaryota</taxon>
        <taxon>Metamonada</taxon>
        <taxon>Parabasalia</taxon>
        <taxon>Tritrichomonadida</taxon>
        <taxon>Tritrichomonadidae</taxon>
        <taxon>Tritrichomonas</taxon>
    </lineage>
</organism>
<dbReference type="Pfam" id="PF00439">
    <property type="entry name" value="Bromodomain"/>
    <property type="match status" value="1"/>
</dbReference>
<dbReference type="PRINTS" id="PR00503">
    <property type="entry name" value="BROMODOMAIN"/>
</dbReference>
<evidence type="ECO:0000313" key="5">
    <source>
        <dbReference type="EMBL" id="OHT07692.1"/>
    </source>
</evidence>
<keyword evidence="6" id="KW-1185">Reference proteome</keyword>
<dbReference type="Gene3D" id="1.20.920.10">
    <property type="entry name" value="Bromodomain-like"/>
    <property type="match status" value="1"/>
</dbReference>
<dbReference type="InterPro" id="IPR036427">
    <property type="entry name" value="Bromodomain-like_sf"/>
</dbReference>
<feature type="region of interest" description="Disordered" evidence="3">
    <location>
        <begin position="155"/>
        <end position="219"/>
    </location>
</feature>
<protein>
    <submittedName>
        <fullName evidence="5">Bromodomain containing protein</fullName>
    </submittedName>
</protein>
<dbReference type="VEuPathDB" id="TrichDB:TRFO_24033"/>
<feature type="domain" description="Bromo" evidence="4">
    <location>
        <begin position="18"/>
        <end position="90"/>
    </location>
</feature>
<dbReference type="EMBL" id="MLAK01000689">
    <property type="protein sequence ID" value="OHT07692.1"/>
    <property type="molecule type" value="Genomic_DNA"/>
</dbReference>
<reference evidence="5" key="1">
    <citation type="submission" date="2016-10" db="EMBL/GenBank/DDBJ databases">
        <authorList>
            <person name="Benchimol M."/>
            <person name="Almeida L.G."/>
            <person name="Vasconcelos A.T."/>
            <person name="Perreira-Neves A."/>
            <person name="Rosa I.A."/>
            <person name="Tasca T."/>
            <person name="Bogo M.R."/>
            <person name="de Souza W."/>
        </authorList>
    </citation>
    <scope>NUCLEOTIDE SEQUENCE [LARGE SCALE GENOMIC DNA]</scope>
    <source>
        <strain evidence="5">K</strain>
    </source>
</reference>
<dbReference type="RefSeq" id="XP_068360828.1">
    <property type="nucleotide sequence ID" value="XM_068503517.1"/>
</dbReference>